<name>A0A2Z4PYT7_9GAMM</name>
<proteinExistence type="predicted"/>
<reference evidence="1 2" key="1">
    <citation type="submission" date="2016-06" db="EMBL/GenBank/DDBJ databases">
        <title>The sequenced genome of the ice-adhering bacterium Marinomonas primoryensis, from Antarctica.</title>
        <authorList>
            <person name="Graham L."/>
            <person name="Vance T.D.R."/>
            <person name="Davies P.L."/>
        </authorList>
    </citation>
    <scope>NUCLEOTIDE SEQUENCE [LARGE SCALE GENOMIC DNA]</scope>
    <source>
        <strain evidence="1 2">AceL</strain>
    </source>
</reference>
<gene>
    <name evidence="1" type="ORF">A8139_21415</name>
</gene>
<evidence type="ECO:0000313" key="1">
    <source>
        <dbReference type="EMBL" id="AWY02555.1"/>
    </source>
</evidence>
<organism evidence="1 2">
    <name type="scientific">Marinomonas primoryensis</name>
    <dbReference type="NCBI Taxonomy" id="178399"/>
    <lineage>
        <taxon>Bacteria</taxon>
        <taxon>Pseudomonadati</taxon>
        <taxon>Pseudomonadota</taxon>
        <taxon>Gammaproteobacteria</taxon>
        <taxon>Oceanospirillales</taxon>
        <taxon>Oceanospirillaceae</taxon>
        <taxon>Marinomonas</taxon>
    </lineage>
</organism>
<protein>
    <submittedName>
        <fullName evidence="1">Uncharacterized protein</fullName>
    </submittedName>
</protein>
<accession>A0A2Z4PYT7</accession>
<evidence type="ECO:0000313" key="2">
    <source>
        <dbReference type="Proteomes" id="UP000249898"/>
    </source>
</evidence>
<dbReference type="AlphaFoldDB" id="A0A2Z4PYT7"/>
<dbReference type="Proteomes" id="UP000249898">
    <property type="component" value="Chromosome"/>
</dbReference>
<dbReference type="EMBL" id="CP016181">
    <property type="protein sequence ID" value="AWY02555.1"/>
    <property type="molecule type" value="Genomic_DNA"/>
</dbReference>
<sequence>MYERPSDFPDQPYLVNFEKAEDTKPDVSIDYSKMVMVIAMEATLARDGRRIGGLELLLTELGSYQYCCTSMTEHSVYKIAVLWVVQPSMPYEIDELKAILDKFAMSYAFSDGSGFMTLNNFRFNGNNISIYPDT</sequence>